<dbReference type="InterPro" id="IPR056442">
    <property type="entry name" value="GINT1_N"/>
</dbReference>
<dbReference type="SUPFAM" id="SSF75005">
    <property type="entry name" value="Arabinanase/levansucrase/invertase"/>
    <property type="match status" value="1"/>
</dbReference>
<dbReference type="EMBL" id="JBEHHI010000003">
    <property type="protein sequence ID" value="MEX5729696.1"/>
    <property type="molecule type" value="Genomic_DNA"/>
</dbReference>
<proteinExistence type="predicted"/>
<feature type="domain" description="Glucosamine inositolphosphorylceramide transferase 1 N-terminal" evidence="1">
    <location>
        <begin position="277"/>
        <end position="485"/>
    </location>
</feature>
<protein>
    <recommendedName>
        <fullName evidence="1">Glucosamine inositolphosphorylceramide transferase 1 N-terminal domain-containing protein</fullName>
    </recommendedName>
</protein>
<accession>A0ABV3XWG0</accession>
<dbReference type="RefSeq" id="WP_125403294.1">
    <property type="nucleotide sequence ID" value="NZ_JBEHHI010000003.1"/>
</dbReference>
<name>A0ABV3XWG0_9RHOB</name>
<organism evidence="2 3">
    <name type="scientific">Rhodovulum iodosum</name>
    <dbReference type="NCBI Taxonomy" id="68291"/>
    <lineage>
        <taxon>Bacteria</taxon>
        <taxon>Pseudomonadati</taxon>
        <taxon>Pseudomonadota</taxon>
        <taxon>Alphaproteobacteria</taxon>
        <taxon>Rhodobacterales</taxon>
        <taxon>Paracoccaceae</taxon>
        <taxon>Rhodovulum</taxon>
    </lineage>
</organism>
<evidence type="ECO:0000259" key="1">
    <source>
        <dbReference type="Pfam" id="PF24793"/>
    </source>
</evidence>
<dbReference type="Pfam" id="PF24793">
    <property type="entry name" value="GINT1_N"/>
    <property type="match status" value="1"/>
</dbReference>
<reference evidence="2 3" key="1">
    <citation type="submission" date="2024-06" db="EMBL/GenBank/DDBJ databases">
        <title>Genome of Rhodovulum iodosum, a marine photoferrotroph.</title>
        <authorList>
            <person name="Bianchini G."/>
            <person name="Nikeleit V."/>
            <person name="Kappler A."/>
            <person name="Bryce C."/>
            <person name="Sanchez-Baracaldo P."/>
        </authorList>
    </citation>
    <scope>NUCLEOTIDE SEQUENCE [LARGE SCALE GENOMIC DNA]</scope>
    <source>
        <strain evidence="2 3">UT/N1</strain>
    </source>
</reference>
<evidence type="ECO:0000313" key="3">
    <source>
        <dbReference type="Proteomes" id="UP001560019"/>
    </source>
</evidence>
<dbReference type="Proteomes" id="UP001560019">
    <property type="component" value="Unassembled WGS sequence"/>
</dbReference>
<keyword evidence="3" id="KW-1185">Reference proteome</keyword>
<comment type="caution">
    <text evidence="2">The sequence shown here is derived from an EMBL/GenBank/DDBJ whole genome shotgun (WGS) entry which is preliminary data.</text>
</comment>
<gene>
    <name evidence="2" type="ORF">Ga0609869_003049</name>
</gene>
<dbReference type="InterPro" id="IPR023296">
    <property type="entry name" value="Glyco_hydro_beta-prop_sf"/>
</dbReference>
<evidence type="ECO:0000313" key="2">
    <source>
        <dbReference type="EMBL" id="MEX5729696.1"/>
    </source>
</evidence>
<sequence>MNEHTQGPLRLVLVTCDGDDLSDSQALLIDRLGADPRIELAGRVAGAGPQETPGIPLALRAVLSFERLLVRSRILPYDTEPARRLLEGLPRFQPEHGDWQCDLAVALGAGRLPRAGLDRARYGEWAVSYAGASDPTSFAAAPEVRAQPRTEVEITARTAKQPLPVVRRKTGYSPKPGAVLNGAFVAEKTVLFLMHEIRLLAEGRAVAPEATAPMPAPEPPGMSATIAYMADFFRKSVRKLSESLRQRRNRARQFWRIARGEGDIFDFEPANAEDLPARRHLMADPFLFEHKDDVWVFYEATNADGGQGWIEAARLSGAEAGPSEVALKCPYHLSFPCVFSTGDEIYMIPETQESRRLEVWRATGFPSKWTLHATAFEGQYLADSSMFRADDGQWWLLTNLSEHYAFQDHSSELYLFAVDGPDLKSIAPHKDNPVVFGADRARNAGAIIRHQGRLFRPSQNNSFGVYGYGLNLMEILRLDHSGYEERIFRQFTPADKPGSIALHHFSAAGGQYVFDWSGE</sequence>